<evidence type="ECO:0000259" key="7">
    <source>
        <dbReference type="Pfam" id="PF00528"/>
    </source>
</evidence>
<protein>
    <submittedName>
        <fullName evidence="8">ABC transporter permease subunit</fullName>
    </submittedName>
</protein>
<accession>A0A3A1QSN9</accession>
<evidence type="ECO:0000313" key="8">
    <source>
        <dbReference type="EMBL" id="RIW30414.1"/>
    </source>
</evidence>
<evidence type="ECO:0000256" key="2">
    <source>
        <dbReference type="ARBA" id="ARBA00022448"/>
    </source>
</evidence>
<dbReference type="Pfam" id="PF00528">
    <property type="entry name" value="BPD_transp_1"/>
    <property type="match status" value="1"/>
</dbReference>
<dbReference type="InterPro" id="IPR000515">
    <property type="entry name" value="MetI-like"/>
</dbReference>
<organism evidence="8 9">
    <name type="scientific">Bacillus salacetis</name>
    <dbReference type="NCBI Taxonomy" id="2315464"/>
    <lineage>
        <taxon>Bacteria</taxon>
        <taxon>Bacillati</taxon>
        <taxon>Bacillota</taxon>
        <taxon>Bacilli</taxon>
        <taxon>Bacillales</taxon>
        <taxon>Bacillaceae</taxon>
        <taxon>Bacillus</taxon>
    </lineage>
</organism>
<dbReference type="GO" id="GO:0055085">
    <property type="term" value="P:transmembrane transport"/>
    <property type="evidence" value="ECO:0007669"/>
    <property type="project" value="InterPro"/>
</dbReference>
<dbReference type="Gene3D" id="1.10.3720.10">
    <property type="entry name" value="MetI-like"/>
    <property type="match status" value="1"/>
</dbReference>
<feature type="domain" description="ABC transmembrane type-1" evidence="7">
    <location>
        <begin position="97"/>
        <end position="222"/>
    </location>
</feature>
<feature type="transmembrane region" description="Helical" evidence="6">
    <location>
        <begin position="116"/>
        <end position="135"/>
    </location>
</feature>
<reference evidence="8 9" key="1">
    <citation type="submission" date="2018-09" db="EMBL/GenBank/DDBJ databases">
        <title>Bacillus saliacetes sp. nov., isolated from Thai shrimp paste (Ka-pi).</title>
        <authorList>
            <person name="Daroonpunt R."/>
            <person name="Tanasupawat S."/>
            <person name="Yiamsombut S."/>
        </authorList>
    </citation>
    <scope>NUCLEOTIDE SEQUENCE [LARGE SCALE GENOMIC DNA]</scope>
    <source>
        <strain evidence="8 9">SKP7-4</strain>
    </source>
</reference>
<evidence type="ECO:0000256" key="6">
    <source>
        <dbReference type="SAM" id="Phobius"/>
    </source>
</evidence>
<keyword evidence="4 6" id="KW-1133">Transmembrane helix</keyword>
<proteinExistence type="predicted"/>
<dbReference type="InterPro" id="IPR035906">
    <property type="entry name" value="MetI-like_sf"/>
</dbReference>
<keyword evidence="9" id="KW-1185">Reference proteome</keyword>
<evidence type="ECO:0000313" key="9">
    <source>
        <dbReference type="Proteomes" id="UP000265801"/>
    </source>
</evidence>
<keyword evidence="5 6" id="KW-0472">Membrane</keyword>
<feature type="transmembrane region" description="Helical" evidence="6">
    <location>
        <begin position="272"/>
        <end position="288"/>
    </location>
</feature>
<dbReference type="PANTHER" id="PTHR43839">
    <property type="entry name" value="OPPC IN A BINDING PROTEIN-DEPENDENT TRANSPORT SYSTEM"/>
    <property type="match status" value="1"/>
</dbReference>
<feature type="transmembrane region" description="Helical" evidence="6">
    <location>
        <begin position="79"/>
        <end position="104"/>
    </location>
</feature>
<dbReference type="OrthoDB" id="2155652at2"/>
<dbReference type="Proteomes" id="UP000265801">
    <property type="component" value="Unassembled WGS sequence"/>
</dbReference>
<feature type="transmembrane region" description="Helical" evidence="6">
    <location>
        <begin position="147"/>
        <end position="168"/>
    </location>
</feature>
<dbReference type="AlphaFoldDB" id="A0A3A1QSN9"/>
<sequence length="337" mass="37887">MMKNRKFLTGFTFTALLLLLSVLYSIYLDAILPKPPEMIYGENHILLDAPPYPPGIPFIFGVDRFGGDVFWMVIDGAKYTVTIAMSAAILRVAFSVFGSIFYILYLGNLTFIIESFIRAIRFIPAVILAMIFFISSNTPDVSAGWLLGQQLIILVFIGVVPLMGFLGAEVRVFMDSDFISCSRTLGASKWWLIKHHILKHLQPRAFVLFTQQVVQTLLLLVHLGVFQILIGKIKEVTKFDGLYSGEKVTMSLTNEWSGLIGLSYHELMLDKWIILGPCIGFTLTIYAFRLMGKGLEEVLADSASRGVRVNNSRQLNKALALTKEPFELLYKENRGKI</sequence>
<name>A0A3A1QSN9_9BACI</name>
<dbReference type="CDD" id="cd06261">
    <property type="entry name" value="TM_PBP2"/>
    <property type="match status" value="1"/>
</dbReference>
<dbReference type="EMBL" id="QXIR01000026">
    <property type="protein sequence ID" value="RIW30414.1"/>
    <property type="molecule type" value="Genomic_DNA"/>
</dbReference>
<evidence type="ECO:0000256" key="1">
    <source>
        <dbReference type="ARBA" id="ARBA00004141"/>
    </source>
</evidence>
<evidence type="ECO:0000256" key="5">
    <source>
        <dbReference type="ARBA" id="ARBA00023136"/>
    </source>
</evidence>
<keyword evidence="2" id="KW-0813">Transport</keyword>
<dbReference type="SUPFAM" id="SSF161098">
    <property type="entry name" value="MetI-like"/>
    <property type="match status" value="1"/>
</dbReference>
<dbReference type="GO" id="GO:0016020">
    <property type="term" value="C:membrane"/>
    <property type="evidence" value="ECO:0007669"/>
    <property type="project" value="UniProtKB-SubCell"/>
</dbReference>
<dbReference type="PANTHER" id="PTHR43839:SF3">
    <property type="entry name" value="OLIGOPEPTIDE ABC TRANSPORTER, PERMEASE PROTEIN"/>
    <property type="match status" value="1"/>
</dbReference>
<keyword evidence="3 6" id="KW-0812">Transmembrane</keyword>
<feature type="transmembrane region" description="Helical" evidence="6">
    <location>
        <begin position="205"/>
        <end position="230"/>
    </location>
</feature>
<gene>
    <name evidence="8" type="ORF">D3H55_16910</name>
</gene>
<comment type="caution">
    <text evidence="8">The sequence shown here is derived from an EMBL/GenBank/DDBJ whole genome shotgun (WGS) entry which is preliminary data.</text>
</comment>
<comment type="subcellular location">
    <subcellularLocation>
        <location evidence="1">Membrane</location>
        <topology evidence="1">Multi-pass membrane protein</topology>
    </subcellularLocation>
</comment>
<evidence type="ECO:0000256" key="4">
    <source>
        <dbReference type="ARBA" id="ARBA00022989"/>
    </source>
</evidence>
<evidence type="ECO:0000256" key="3">
    <source>
        <dbReference type="ARBA" id="ARBA00022692"/>
    </source>
</evidence>